<organism evidence="1 2">
    <name type="scientific">Tetrahymena thermophila (strain SB210)</name>
    <dbReference type="NCBI Taxonomy" id="312017"/>
    <lineage>
        <taxon>Eukaryota</taxon>
        <taxon>Sar</taxon>
        <taxon>Alveolata</taxon>
        <taxon>Ciliophora</taxon>
        <taxon>Intramacronucleata</taxon>
        <taxon>Oligohymenophorea</taxon>
        <taxon>Hymenostomatida</taxon>
        <taxon>Tetrahymenina</taxon>
        <taxon>Tetrahymenidae</taxon>
        <taxon>Tetrahymena</taxon>
    </lineage>
</organism>
<proteinExistence type="predicted"/>
<dbReference type="GeneID" id="24440365"/>
<keyword evidence="2" id="KW-1185">Reference proteome</keyword>
<dbReference type="Proteomes" id="UP000009168">
    <property type="component" value="Unassembled WGS sequence"/>
</dbReference>
<accession>W7X2X7</accession>
<dbReference type="InParanoid" id="W7X2X7"/>
<name>W7X2X7_TETTS</name>
<dbReference type="EMBL" id="GG662649">
    <property type="protein sequence ID" value="EWS73675.1"/>
    <property type="molecule type" value="Genomic_DNA"/>
</dbReference>
<sequence>MASICQMENAFMNVAFNHRASPQINLLIHAFSYRTVLCYLIFLQLRQQVKFNISQHLLMKLKVCCFRQMNTEKYKIVFSQQINQLKDTCFLVQIHQAKFLLLISFLE</sequence>
<dbReference type="AlphaFoldDB" id="W7X2X7"/>
<evidence type="ECO:0000313" key="1">
    <source>
        <dbReference type="EMBL" id="EWS73675.1"/>
    </source>
</evidence>
<dbReference type="RefSeq" id="XP_012653805.1">
    <property type="nucleotide sequence ID" value="XM_012798351.1"/>
</dbReference>
<gene>
    <name evidence="1" type="ORF">TTHERM_000717708</name>
</gene>
<protein>
    <submittedName>
        <fullName evidence="1">Uncharacterized protein</fullName>
    </submittedName>
</protein>
<evidence type="ECO:0000313" key="2">
    <source>
        <dbReference type="Proteomes" id="UP000009168"/>
    </source>
</evidence>
<reference evidence="2" key="1">
    <citation type="journal article" date="2006" name="PLoS Biol.">
        <title>Macronuclear genome sequence of the ciliate Tetrahymena thermophila, a model eukaryote.</title>
        <authorList>
            <person name="Eisen J.A."/>
            <person name="Coyne R.S."/>
            <person name="Wu M."/>
            <person name="Wu D."/>
            <person name="Thiagarajan M."/>
            <person name="Wortman J.R."/>
            <person name="Badger J.H."/>
            <person name="Ren Q."/>
            <person name="Amedeo P."/>
            <person name="Jones K.M."/>
            <person name="Tallon L.J."/>
            <person name="Delcher A.L."/>
            <person name="Salzberg S.L."/>
            <person name="Silva J.C."/>
            <person name="Haas B.J."/>
            <person name="Majoros W.H."/>
            <person name="Farzad M."/>
            <person name="Carlton J.M."/>
            <person name="Smith R.K. Jr."/>
            <person name="Garg J."/>
            <person name="Pearlman R.E."/>
            <person name="Karrer K.M."/>
            <person name="Sun L."/>
            <person name="Manning G."/>
            <person name="Elde N.C."/>
            <person name="Turkewitz A.P."/>
            <person name="Asai D.J."/>
            <person name="Wilkes D.E."/>
            <person name="Wang Y."/>
            <person name="Cai H."/>
            <person name="Collins K."/>
            <person name="Stewart B.A."/>
            <person name="Lee S.R."/>
            <person name="Wilamowska K."/>
            <person name="Weinberg Z."/>
            <person name="Ruzzo W.L."/>
            <person name="Wloga D."/>
            <person name="Gaertig J."/>
            <person name="Frankel J."/>
            <person name="Tsao C.-C."/>
            <person name="Gorovsky M.A."/>
            <person name="Keeling P.J."/>
            <person name="Waller R.F."/>
            <person name="Patron N.J."/>
            <person name="Cherry J.M."/>
            <person name="Stover N.A."/>
            <person name="Krieger C.J."/>
            <person name="del Toro C."/>
            <person name="Ryder H.F."/>
            <person name="Williamson S.C."/>
            <person name="Barbeau R.A."/>
            <person name="Hamilton E.P."/>
            <person name="Orias E."/>
        </authorList>
    </citation>
    <scope>NUCLEOTIDE SEQUENCE [LARGE SCALE GENOMIC DNA]</scope>
    <source>
        <strain evidence="2">SB210</strain>
    </source>
</reference>
<dbReference type="KEGG" id="tet:TTHERM_000717708"/>